<accession>A0ABP9LCM4</accession>
<protein>
    <submittedName>
        <fullName evidence="4">Pirin family protein</fullName>
    </submittedName>
</protein>
<dbReference type="Gene3D" id="2.60.120.10">
    <property type="entry name" value="Jelly Rolls"/>
    <property type="match status" value="1"/>
</dbReference>
<evidence type="ECO:0000256" key="1">
    <source>
        <dbReference type="ARBA" id="ARBA00008416"/>
    </source>
</evidence>
<sequence length="287" mass="31106">MNAQTVPVRATEDVLTRRVIHVTRGRGHGPIARLMSPGDLGELLKPFVFLDFIDTRDQPKPRVSDYGLHPHSGIATLTWLYEGDVNYQDTTGRRGQISGGHVEWMRAGGGAWHGGNFGDGDGRVRGFQLWIALPPELELSEAISTYLAPHEIPTSGPVTLLLGQQGACSSAITPPSRINYLSVRLRAGERWTYTPPAGHTVAWAAVSAGELELPVTARAGEMIVFAPGEADIEFVAQSDVEFVLGSAVPHPHRLVMGDYSVHTTDAALREGEARIEKIGRALPRRNG</sequence>
<comment type="caution">
    <text evidence="4">The sequence shown here is derived from an EMBL/GenBank/DDBJ whole genome shotgun (WGS) entry which is preliminary data.</text>
</comment>
<dbReference type="InterPro" id="IPR014710">
    <property type="entry name" value="RmlC-like_jellyroll"/>
</dbReference>
<evidence type="ECO:0000256" key="2">
    <source>
        <dbReference type="RuleBase" id="RU003457"/>
    </source>
</evidence>
<reference evidence="5" key="1">
    <citation type="journal article" date="2019" name="Int. J. Syst. Evol. Microbiol.">
        <title>The Global Catalogue of Microorganisms (GCM) 10K type strain sequencing project: providing services to taxonomists for standard genome sequencing and annotation.</title>
        <authorList>
            <consortium name="The Broad Institute Genomics Platform"/>
            <consortium name="The Broad Institute Genome Sequencing Center for Infectious Disease"/>
            <person name="Wu L."/>
            <person name="Ma J."/>
        </authorList>
    </citation>
    <scope>NUCLEOTIDE SEQUENCE [LARGE SCALE GENOMIC DNA]</scope>
    <source>
        <strain evidence="5">JCM 19212</strain>
    </source>
</reference>
<organism evidence="4 5">
    <name type="scientific">Lysobacter panacisoli</name>
    <dbReference type="NCBI Taxonomy" id="1255263"/>
    <lineage>
        <taxon>Bacteria</taxon>
        <taxon>Pseudomonadati</taxon>
        <taxon>Pseudomonadota</taxon>
        <taxon>Gammaproteobacteria</taxon>
        <taxon>Lysobacterales</taxon>
        <taxon>Lysobacteraceae</taxon>
        <taxon>Lysobacter</taxon>
    </lineage>
</organism>
<dbReference type="EMBL" id="BAABKY010000002">
    <property type="protein sequence ID" value="GAA5073526.1"/>
    <property type="molecule type" value="Genomic_DNA"/>
</dbReference>
<gene>
    <name evidence="4" type="ORF">GCM10025759_14820</name>
</gene>
<name>A0ABP9LCM4_9GAMM</name>
<dbReference type="PIRSF" id="PIRSF006232">
    <property type="entry name" value="Pirin"/>
    <property type="match status" value="1"/>
</dbReference>
<feature type="domain" description="Pirin N-terminal" evidence="3">
    <location>
        <begin position="41"/>
        <end position="131"/>
    </location>
</feature>
<dbReference type="Pfam" id="PF02678">
    <property type="entry name" value="Pirin"/>
    <property type="match status" value="1"/>
</dbReference>
<dbReference type="Proteomes" id="UP001501083">
    <property type="component" value="Unassembled WGS sequence"/>
</dbReference>
<dbReference type="PANTHER" id="PTHR13903:SF8">
    <property type="entry name" value="PIRIN"/>
    <property type="match status" value="1"/>
</dbReference>
<proteinExistence type="inferred from homology"/>
<evidence type="ECO:0000259" key="3">
    <source>
        <dbReference type="Pfam" id="PF02678"/>
    </source>
</evidence>
<dbReference type="InterPro" id="IPR012093">
    <property type="entry name" value="Pirin"/>
</dbReference>
<keyword evidence="5" id="KW-1185">Reference proteome</keyword>
<dbReference type="SUPFAM" id="SSF51182">
    <property type="entry name" value="RmlC-like cupins"/>
    <property type="match status" value="1"/>
</dbReference>
<dbReference type="InterPro" id="IPR003829">
    <property type="entry name" value="Pirin_N_dom"/>
</dbReference>
<comment type="similarity">
    <text evidence="1 2">Belongs to the pirin family.</text>
</comment>
<evidence type="ECO:0000313" key="4">
    <source>
        <dbReference type="EMBL" id="GAA5073526.1"/>
    </source>
</evidence>
<dbReference type="RefSeq" id="WP_158986500.1">
    <property type="nucleotide sequence ID" value="NZ_BAABKY010000002.1"/>
</dbReference>
<dbReference type="PANTHER" id="PTHR13903">
    <property type="entry name" value="PIRIN-RELATED"/>
    <property type="match status" value="1"/>
</dbReference>
<evidence type="ECO:0000313" key="5">
    <source>
        <dbReference type="Proteomes" id="UP001501083"/>
    </source>
</evidence>
<dbReference type="InterPro" id="IPR011051">
    <property type="entry name" value="RmlC_Cupin_sf"/>
</dbReference>